<comment type="caution">
    <text evidence="2">The sequence shown here is derived from an EMBL/GenBank/DDBJ whole genome shotgun (WGS) entry which is preliminary data.</text>
</comment>
<accession>A0A8S9P4U4</accession>
<evidence type="ECO:0000313" key="2">
    <source>
        <dbReference type="EMBL" id="KAF3509261.1"/>
    </source>
</evidence>
<feature type="region of interest" description="Disordered" evidence="1">
    <location>
        <begin position="75"/>
        <end position="96"/>
    </location>
</feature>
<dbReference type="Proteomes" id="UP000712600">
    <property type="component" value="Unassembled WGS sequence"/>
</dbReference>
<evidence type="ECO:0000313" key="3">
    <source>
        <dbReference type="Proteomes" id="UP000712600"/>
    </source>
</evidence>
<evidence type="ECO:0000256" key="1">
    <source>
        <dbReference type="SAM" id="MobiDB-lite"/>
    </source>
</evidence>
<protein>
    <submittedName>
        <fullName evidence="2">Uncharacterized protein</fullName>
    </submittedName>
</protein>
<dbReference type="AlphaFoldDB" id="A0A8S9P4U4"/>
<reference evidence="2" key="1">
    <citation type="submission" date="2019-12" db="EMBL/GenBank/DDBJ databases">
        <title>Genome sequencing and annotation of Brassica cretica.</title>
        <authorList>
            <person name="Studholme D.J."/>
            <person name="Sarris P."/>
        </authorList>
    </citation>
    <scope>NUCLEOTIDE SEQUENCE</scope>
    <source>
        <strain evidence="2">PFS-109/04</strain>
        <tissue evidence="2">Leaf</tissue>
    </source>
</reference>
<proteinExistence type="predicted"/>
<gene>
    <name evidence="2" type="ORF">F2Q69_00007696</name>
</gene>
<dbReference type="EMBL" id="QGKX02001521">
    <property type="protein sequence ID" value="KAF3509261.1"/>
    <property type="molecule type" value="Genomic_DNA"/>
</dbReference>
<organism evidence="2 3">
    <name type="scientific">Brassica cretica</name>
    <name type="common">Mustard</name>
    <dbReference type="NCBI Taxonomy" id="69181"/>
    <lineage>
        <taxon>Eukaryota</taxon>
        <taxon>Viridiplantae</taxon>
        <taxon>Streptophyta</taxon>
        <taxon>Embryophyta</taxon>
        <taxon>Tracheophyta</taxon>
        <taxon>Spermatophyta</taxon>
        <taxon>Magnoliopsida</taxon>
        <taxon>eudicotyledons</taxon>
        <taxon>Gunneridae</taxon>
        <taxon>Pentapetalae</taxon>
        <taxon>rosids</taxon>
        <taxon>malvids</taxon>
        <taxon>Brassicales</taxon>
        <taxon>Brassicaceae</taxon>
        <taxon>Brassiceae</taxon>
        <taxon>Brassica</taxon>
    </lineage>
</organism>
<sequence length="329" mass="36105">MSKLKTAQASFETISNRTSVPKASKKLYKTKTNCNDPISQAQQGPISLQETLGEFLCKQSQPIILFRKSLRRPTAADLEPSEKDIGELSQPPSTEIRSVTPPPFHPLGNPQTTFSDWLSAGRLVNCRYLSNHWVSRDFKATSVFVTLRRVWSRSISPRTAATRPHAQEEVSRLNRTHRHLRQTFAGATAAGHHPFAAGKPPPHRRRVSAAAGDFPVSHHRCWPPPATGLRRLAGRLTVMSRDYVSGRGSRDVWTSDAALVGGGSETSGLATQIVWGVGAETFAFDAALEGGGTETDYTSDATYASWLFMLELNFHSGSSIYSNETDEQG</sequence>
<name>A0A8S9P4U4_BRACR</name>